<evidence type="ECO:0000256" key="5">
    <source>
        <dbReference type="ARBA" id="ARBA00022692"/>
    </source>
</evidence>
<dbReference type="CDD" id="cd06261">
    <property type="entry name" value="TM_PBP2"/>
    <property type="match status" value="1"/>
</dbReference>
<feature type="transmembrane region" description="Helical" evidence="8">
    <location>
        <begin position="113"/>
        <end position="141"/>
    </location>
</feature>
<dbReference type="GO" id="GO:0005315">
    <property type="term" value="F:phosphate transmembrane transporter activity"/>
    <property type="evidence" value="ECO:0007669"/>
    <property type="project" value="InterPro"/>
</dbReference>
<evidence type="ECO:0000256" key="4">
    <source>
        <dbReference type="ARBA" id="ARBA00022475"/>
    </source>
</evidence>
<dbReference type="PROSITE" id="PS50928">
    <property type="entry name" value="ABC_TM1"/>
    <property type="match status" value="1"/>
</dbReference>
<name>A0A380NLX7_9FIRM</name>
<dbReference type="Gene3D" id="1.10.3720.10">
    <property type="entry name" value="MetI-like"/>
    <property type="match status" value="1"/>
</dbReference>
<dbReference type="InterPro" id="IPR000515">
    <property type="entry name" value="MetI-like"/>
</dbReference>
<evidence type="ECO:0000256" key="7">
    <source>
        <dbReference type="ARBA" id="ARBA00023136"/>
    </source>
</evidence>
<evidence type="ECO:0000256" key="9">
    <source>
        <dbReference type="RuleBase" id="RU363054"/>
    </source>
</evidence>
<sequence>MNIESTLRADKIWRYVIKGTGFFLLVVTAAIGIFLLYRGTGTFTLYGHSLSEFLFSTQWQPADTLDGGGHVGAGIYIVGSLITCALALLMATPVSIALAIYMAEITPSLGRKFWQPVIEIFVGIPSIIYGWLGLTILVPFIQKYTDAHSGFSVLAASIVLALMIFPTITSVTMNAINSVPKTYRQGAYGLGATRWEVIYKIVLPVAKHGILAGVVLGLARAFGEALAVAMVIGKMKAFPSSLLDPTVNLTSAIAADMGGTMEGSEYNMALWTMALLLFVISLLFILLIRYITSKGGALSESK</sequence>
<organism evidence="11 12">
    <name type="scientific">Veillonella criceti</name>
    <dbReference type="NCBI Taxonomy" id="103891"/>
    <lineage>
        <taxon>Bacteria</taxon>
        <taxon>Bacillati</taxon>
        <taxon>Bacillota</taxon>
        <taxon>Negativicutes</taxon>
        <taxon>Veillonellales</taxon>
        <taxon>Veillonellaceae</taxon>
        <taxon>Veillonella</taxon>
    </lineage>
</organism>
<dbReference type="SUPFAM" id="SSF161098">
    <property type="entry name" value="MetI-like"/>
    <property type="match status" value="1"/>
</dbReference>
<keyword evidence="12" id="KW-1185">Reference proteome</keyword>
<gene>
    <name evidence="11" type="primary">pstC</name>
    <name evidence="11" type="ORF">NCTC12020_01612</name>
</gene>
<dbReference type="Pfam" id="PF00528">
    <property type="entry name" value="BPD_transp_1"/>
    <property type="match status" value="1"/>
</dbReference>
<keyword evidence="3 8" id="KW-0813">Transport</keyword>
<dbReference type="PANTHER" id="PTHR30425">
    <property type="entry name" value="PHOSPHATE TRANSPORT SYSTEM PERMEASE PROTEIN PST"/>
    <property type="match status" value="1"/>
</dbReference>
<dbReference type="PANTHER" id="PTHR30425:SF2">
    <property type="entry name" value="ABC TRANSPORTER PERMEASE PROTEIN YQGH-RELATED"/>
    <property type="match status" value="1"/>
</dbReference>
<keyword evidence="5 8" id="KW-0812">Transmembrane</keyword>
<feature type="transmembrane region" description="Helical" evidence="8">
    <location>
        <begin position="210"/>
        <end position="232"/>
    </location>
</feature>
<dbReference type="GO" id="GO:0005886">
    <property type="term" value="C:plasma membrane"/>
    <property type="evidence" value="ECO:0007669"/>
    <property type="project" value="UniProtKB-SubCell"/>
</dbReference>
<keyword evidence="9" id="KW-0592">Phosphate transport</keyword>
<dbReference type="RefSeq" id="WP_115310726.1">
    <property type="nucleotide sequence ID" value="NZ_UHIO01000001.1"/>
</dbReference>
<dbReference type="AlphaFoldDB" id="A0A380NLX7"/>
<feature type="transmembrane region" description="Helical" evidence="8">
    <location>
        <begin position="268"/>
        <end position="292"/>
    </location>
</feature>
<evidence type="ECO:0000313" key="11">
    <source>
        <dbReference type="EMBL" id="SUP44338.1"/>
    </source>
</evidence>
<dbReference type="InterPro" id="IPR035906">
    <property type="entry name" value="MetI-like_sf"/>
</dbReference>
<dbReference type="InterPro" id="IPR051124">
    <property type="entry name" value="Phosphate_Transport_Permease"/>
</dbReference>
<comment type="subcellular location">
    <subcellularLocation>
        <location evidence="1 8">Cell membrane</location>
        <topology evidence="1 8">Multi-pass membrane protein</topology>
    </subcellularLocation>
</comment>
<keyword evidence="7 8" id="KW-0472">Membrane</keyword>
<evidence type="ECO:0000259" key="10">
    <source>
        <dbReference type="PROSITE" id="PS50928"/>
    </source>
</evidence>
<proteinExistence type="inferred from homology"/>
<keyword evidence="6 8" id="KW-1133">Transmembrane helix</keyword>
<evidence type="ECO:0000313" key="12">
    <source>
        <dbReference type="Proteomes" id="UP000255367"/>
    </source>
</evidence>
<accession>A0A380NLX7</accession>
<feature type="domain" description="ABC transmembrane type-1" evidence="10">
    <location>
        <begin position="77"/>
        <end position="288"/>
    </location>
</feature>
<dbReference type="NCBIfam" id="TIGR02138">
    <property type="entry name" value="phosphate_pstC"/>
    <property type="match status" value="1"/>
</dbReference>
<dbReference type="InterPro" id="IPR011864">
    <property type="entry name" value="Phosphate_PstC"/>
</dbReference>
<dbReference type="EMBL" id="UHIO01000001">
    <property type="protein sequence ID" value="SUP44338.1"/>
    <property type="molecule type" value="Genomic_DNA"/>
</dbReference>
<feature type="transmembrane region" description="Helical" evidence="8">
    <location>
        <begin position="12"/>
        <end position="37"/>
    </location>
</feature>
<feature type="transmembrane region" description="Helical" evidence="8">
    <location>
        <begin position="75"/>
        <end position="101"/>
    </location>
</feature>
<comment type="function">
    <text evidence="9">Part of the binding-protein-dependent transport system for phosphate; probably responsible for the translocation of the substrate across the membrane.</text>
</comment>
<keyword evidence="4 9" id="KW-1003">Cell membrane</keyword>
<reference evidence="11 12" key="1">
    <citation type="submission" date="2018-06" db="EMBL/GenBank/DDBJ databases">
        <authorList>
            <consortium name="Pathogen Informatics"/>
            <person name="Doyle S."/>
        </authorList>
    </citation>
    <scope>NUCLEOTIDE SEQUENCE [LARGE SCALE GENOMIC DNA]</scope>
    <source>
        <strain evidence="11 12">NCTC12020</strain>
    </source>
</reference>
<evidence type="ECO:0000256" key="1">
    <source>
        <dbReference type="ARBA" id="ARBA00004651"/>
    </source>
</evidence>
<dbReference type="GO" id="GO:0006817">
    <property type="term" value="P:phosphate ion transport"/>
    <property type="evidence" value="ECO:0007669"/>
    <property type="project" value="UniProtKB-KW"/>
</dbReference>
<dbReference type="Proteomes" id="UP000255367">
    <property type="component" value="Unassembled WGS sequence"/>
</dbReference>
<evidence type="ECO:0000256" key="3">
    <source>
        <dbReference type="ARBA" id="ARBA00022448"/>
    </source>
</evidence>
<feature type="transmembrane region" description="Helical" evidence="8">
    <location>
        <begin position="153"/>
        <end position="176"/>
    </location>
</feature>
<evidence type="ECO:0000256" key="8">
    <source>
        <dbReference type="RuleBase" id="RU363032"/>
    </source>
</evidence>
<protein>
    <recommendedName>
        <fullName evidence="9">Phosphate transport system permease protein</fullName>
    </recommendedName>
</protein>
<comment type="similarity">
    <text evidence="2 9">Belongs to the binding-protein-dependent transport system permease family. CysTW subfamily.</text>
</comment>
<dbReference type="OrthoDB" id="9785113at2"/>
<evidence type="ECO:0000256" key="2">
    <source>
        <dbReference type="ARBA" id="ARBA00007069"/>
    </source>
</evidence>
<evidence type="ECO:0000256" key="6">
    <source>
        <dbReference type="ARBA" id="ARBA00022989"/>
    </source>
</evidence>